<dbReference type="PROSITE" id="PS50297">
    <property type="entry name" value="ANK_REP_REGION"/>
    <property type="match status" value="1"/>
</dbReference>
<comment type="caution">
    <text evidence="4">The sequence shown here is derived from an EMBL/GenBank/DDBJ whole genome shotgun (WGS) entry which is preliminary data.</text>
</comment>
<dbReference type="PANTHER" id="PTHR24198">
    <property type="entry name" value="ANKYRIN REPEAT AND PROTEIN KINASE DOMAIN-CONTAINING PROTEIN"/>
    <property type="match status" value="1"/>
</dbReference>
<dbReference type="Pfam" id="PF13637">
    <property type="entry name" value="Ank_4"/>
    <property type="match status" value="1"/>
</dbReference>
<dbReference type="Proteomes" id="UP000053958">
    <property type="component" value="Unassembled WGS sequence"/>
</dbReference>
<organism evidence="4 5">
    <name type="scientific">Rasamsonia emersonii (strain ATCC 16479 / CBS 393.64 / IMI 116815)</name>
    <dbReference type="NCBI Taxonomy" id="1408163"/>
    <lineage>
        <taxon>Eukaryota</taxon>
        <taxon>Fungi</taxon>
        <taxon>Dikarya</taxon>
        <taxon>Ascomycota</taxon>
        <taxon>Pezizomycotina</taxon>
        <taxon>Eurotiomycetes</taxon>
        <taxon>Eurotiomycetidae</taxon>
        <taxon>Eurotiales</taxon>
        <taxon>Trichocomaceae</taxon>
        <taxon>Rasamsonia</taxon>
    </lineage>
</organism>
<evidence type="ECO:0000256" key="1">
    <source>
        <dbReference type="ARBA" id="ARBA00022737"/>
    </source>
</evidence>
<dbReference type="SUPFAM" id="SSF48403">
    <property type="entry name" value="Ankyrin repeat"/>
    <property type="match status" value="1"/>
</dbReference>
<evidence type="ECO:0000256" key="2">
    <source>
        <dbReference type="ARBA" id="ARBA00023043"/>
    </source>
</evidence>
<evidence type="ECO:0000313" key="5">
    <source>
        <dbReference type="Proteomes" id="UP000053958"/>
    </source>
</evidence>
<name>A0A0F4YN50_RASE3</name>
<dbReference type="InterPro" id="IPR002110">
    <property type="entry name" value="Ankyrin_rpt"/>
</dbReference>
<gene>
    <name evidence="4" type="ORF">T310_6333</name>
</gene>
<dbReference type="GeneID" id="25318635"/>
<feature type="repeat" description="ANK" evidence="3">
    <location>
        <begin position="196"/>
        <end position="231"/>
    </location>
</feature>
<dbReference type="InterPro" id="IPR036770">
    <property type="entry name" value="Ankyrin_rpt-contain_sf"/>
</dbReference>
<dbReference type="AlphaFoldDB" id="A0A0F4YN50"/>
<dbReference type="STRING" id="1408163.A0A0F4YN50"/>
<dbReference type="Pfam" id="PF12796">
    <property type="entry name" value="Ank_2"/>
    <property type="match status" value="1"/>
</dbReference>
<dbReference type="PROSITE" id="PS50088">
    <property type="entry name" value="ANK_REPEAT"/>
    <property type="match status" value="3"/>
</dbReference>
<keyword evidence="5" id="KW-1185">Reference proteome</keyword>
<feature type="repeat" description="ANK" evidence="3">
    <location>
        <begin position="127"/>
        <end position="159"/>
    </location>
</feature>
<evidence type="ECO:0000313" key="4">
    <source>
        <dbReference type="EMBL" id="KKA19677.1"/>
    </source>
</evidence>
<accession>A0A0F4YN50</accession>
<feature type="repeat" description="ANK" evidence="3">
    <location>
        <begin position="160"/>
        <end position="192"/>
    </location>
</feature>
<sequence length="326" mass="36876">MVECLLRRSKDLVAINKVAGKWGTALQAAINGDKNPYDTVQLLLDNGADPSIVGGWHGTPLNAAAFRHQYDVAKLLLQHLPSDKIDLVGEADVMRQPYTPRLPRRILRWPNDFWSNQEFQSTGQTRWGRLPLHMAAMQGDWEMVQLLSSSTSTIHTRDKIGRNALHFAAGRGSSSVLRHILNDKENVDLVNAVDIDGWTPLHWACRQLENETLQIIKDLKGMGADASARTLDKWTPRHVAVFHDIYEPDILKLLPKMMDDDDSLPCGPGKYIGALCDSCGCLTYDKRYKCKSENCVEFVLCFKYYRHAANIHYGEHEFDDSPEPYT</sequence>
<protein>
    <submittedName>
        <fullName evidence="4">Uncharacterized protein</fullName>
    </submittedName>
</protein>
<dbReference type="RefSeq" id="XP_013326289.1">
    <property type="nucleotide sequence ID" value="XM_013470835.1"/>
</dbReference>
<dbReference type="Gene3D" id="1.25.40.20">
    <property type="entry name" value="Ankyrin repeat-containing domain"/>
    <property type="match status" value="2"/>
</dbReference>
<keyword evidence="1" id="KW-0677">Repeat</keyword>
<keyword evidence="2 3" id="KW-0040">ANK repeat</keyword>
<proteinExistence type="predicted"/>
<dbReference type="PANTHER" id="PTHR24198:SF165">
    <property type="entry name" value="ANKYRIN REPEAT-CONTAINING PROTEIN-RELATED"/>
    <property type="match status" value="1"/>
</dbReference>
<evidence type="ECO:0000256" key="3">
    <source>
        <dbReference type="PROSITE-ProRule" id="PRU00023"/>
    </source>
</evidence>
<dbReference type="SMART" id="SM00248">
    <property type="entry name" value="ANK"/>
    <property type="match status" value="6"/>
</dbReference>
<dbReference type="OrthoDB" id="20872at2759"/>
<dbReference type="EMBL" id="LASV01000329">
    <property type="protein sequence ID" value="KKA19677.1"/>
    <property type="molecule type" value="Genomic_DNA"/>
</dbReference>
<reference evidence="4 5" key="1">
    <citation type="submission" date="2015-04" db="EMBL/GenBank/DDBJ databases">
        <authorList>
            <person name="Heijne W.H."/>
            <person name="Fedorova N.D."/>
            <person name="Nierman W.C."/>
            <person name="Vollebregt A.W."/>
            <person name="Zhao Z."/>
            <person name="Wu L."/>
            <person name="Kumar M."/>
            <person name="Stam H."/>
            <person name="van den Berg M.A."/>
            <person name="Pel H.J."/>
        </authorList>
    </citation>
    <scope>NUCLEOTIDE SEQUENCE [LARGE SCALE GENOMIC DNA]</scope>
    <source>
        <strain evidence="4 5">CBS 393.64</strain>
    </source>
</reference>